<dbReference type="GO" id="GO:0015627">
    <property type="term" value="C:type II protein secretion system complex"/>
    <property type="evidence" value="ECO:0007669"/>
    <property type="project" value="InterPro"/>
</dbReference>
<sequence>MKSWRKSVRGFTLIELLVVIAIIGYLSVIGMTQLYGAREIARDARRQSDLAEIRLALSMYESDQGRYPIPVANGGTGPDISSAASVAGTIFDNVDGGNPLVKEYMAGRFVDPINTPALYYSYDTSNGSHTAYRLCAVVEGRASAGQFLVLESSGEFSIRANCNPI</sequence>
<name>A0A1G2B584_9BACT</name>
<accession>A0A1G2B584</accession>
<proteinExistence type="predicted"/>
<evidence type="ECO:0000256" key="4">
    <source>
        <dbReference type="ARBA" id="ARBA00022989"/>
    </source>
</evidence>
<evidence type="ECO:0008006" key="9">
    <source>
        <dbReference type="Google" id="ProtNLM"/>
    </source>
</evidence>
<dbReference type="NCBIfam" id="TIGR02532">
    <property type="entry name" value="IV_pilin_GFxxxE"/>
    <property type="match status" value="1"/>
</dbReference>
<dbReference type="AlphaFoldDB" id="A0A1G2B584"/>
<keyword evidence="5 6" id="KW-0472">Membrane</keyword>
<dbReference type="PRINTS" id="PR00813">
    <property type="entry name" value="BCTERIALGSPG"/>
</dbReference>
<evidence type="ECO:0000256" key="2">
    <source>
        <dbReference type="ARBA" id="ARBA00022481"/>
    </source>
</evidence>
<protein>
    <recommendedName>
        <fullName evidence="9">Type II secretion system protein GspG C-terminal domain-containing protein</fullName>
    </recommendedName>
</protein>
<dbReference type="SUPFAM" id="SSF54523">
    <property type="entry name" value="Pili subunits"/>
    <property type="match status" value="1"/>
</dbReference>
<dbReference type="Pfam" id="PF07963">
    <property type="entry name" value="N_methyl"/>
    <property type="match status" value="1"/>
</dbReference>
<dbReference type="Gene3D" id="3.30.700.10">
    <property type="entry name" value="Glycoprotein, Type 4 Pilin"/>
    <property type="match status" value="1"/>
</dbReference>
<evidence type="ECO:0000313" key="7">
    <source>
        <dbReference type="EMBL" id="OGY84351.1"/>
    </source>
</evidence>
<keyword evidence="4 6" id="KW-1133">Transmembrane helix</keyword>
<dbReference type="GO" id="GO:0016020">
    <property type="term" value="C:membrane"/>
    <property type="evidence" value="ECO:0007669"/>
    <property type="project" value="UniProtKB-SubCell"/>
</dbReference>
<comment type="subcellular location">
    <subcellularLocation>
        <location evidence="1">Membrane</location>
        <topology evidence="1">Single-pass membrane protein</topology>
    </subcellularLocation>
</comment>
<dbReference type="InterPro" id="IPR000983">
    <property type="entry name" value="Bac_GSPG_pilin"/>
</dbReference>
<dbReference type="STRING" id="1798543.A2898_00055"/>
<reference evidence="7 8" key="1">
    <citation type="journal article" date="2016" name="Nat. Commun.">
        <title>Thousands of microbial genomes shed light on interconnected biogeochemical processes in an aquifer system.</title>
        <authorList>
            <person name="Anantharaman K."/>
            <person name="Brown C.T."/>
            <person name="Hug L.A."/>
            <person name="Sharon I."/>
            <person name="Castelle C.J."/>
            <person name="Probst A.J."/>
            <person name="Thomas B.C."/>
            <person name="Singh A."/>
            <person name="Wilkins M.J."/>
            <person name="Karaoz U."/>
            <person name="Brodie E.L."/>
            <person name="Williams K.H."/>
            <person name="Hubbard S.S."/>
            <person name="Banfield J.F."/>
        </authorList>
    </citation>
    <scope>NUCLEOTIDE SEQUENCE [LARGE SCALE GENOMIC DNA]</scope>
</reference>
<evidence type="ECO:0000256" key="5">
    <source>
        <dbReference type="ARBA" id="ARBA00023136"/>
    </source>
</evidence>
<dbReference type="PANTHER" id="PTHR30093">
    <property type="entry name" value="GENERAL SECRETION PATHWAY PROTEIN G"/>
    <property type="match status" value="1"/>
</dbReference>
<dbReference type="PANTHER" id="PTHR30093:SF44">
    <property type="entry name" value="TYPE II SECRETION SYSTEM CORE PROTEIN G"/>
    <property type="match status" value="1"/>
</dbReference>
<dbReference type="InterPro" id="IPR045584">
    <property type="entry name" value="Pilin-like"/>
</dbReference>
<dbReference type="GO" id="GO:0015628">
    <property type="term" value="P:protein secretion by the type II secretion system"/>
    <property type="evidence" value="ECO:0007669"/>
    <property type="project" value="InterPro"/>
</dbReference>
<evidence type="ECO:0000256" key="1">
    <source>
        <dbReference type="ARBA" id="ARBA00004167"/>
    </source>
</evidence>
<evidence type="ECO:0000313" key="8">
    <source>
        <dbReference type="Proteomes" id="UP000179164"/>
    </source>
</evidence>
<dbReference type="EMBL" id="MHKE01000008">
    <property type="protein sequence ID" value="OGY84351.1"/>
    <property type="molecule type" value="Genomic_DNA"/>
</dbReference>
<feature type="transmembrane region" description="Helical" evidence="6">
    <location>
        <begin position="12"/>
        <end position="36"/>
    </location>
</feature>
<organism evidence="7 8">
    <name type="scientific">Candidatus Kerfeldbacteria bacterium RIFCSPLOWO2_01_FULL_48_11</name>
    <dbReference type="NCBI Taxonomy" id="1798543"/>
    <lineage>
        <taxon>Bacteria</taxon>
        <taxon>Candidatus Kerfeldiibacteriota</taxon>
    </lineage>
</organism>
<keyword evidence="2" id="KW-0488">Methylation</keyword>
<dbReference type="InterPro" id="IPR012902">
    <property type="entry name" value="N_methyl_site"/>
</dbReference>
<dbReference type="Proteomes" id="UP000179164">
    <property type="component" value="Unassembled WGS sequence"/>
</dbReference>
<comment type="caution">
    <text evidence="7">The sequence shown here is derived from an EMBL/GenBank/DDBJ whole genome shotgun (WGS) entry which is preliminary data.</text>
</comment>
<evidence type="ECO:0000256" key="6">
    <source>
        <dbReference type="SAM" id="Phobius"/>
    </source>
</evidence>
<keyword evidence="3 6" id="KW-0812">Transmembrane</keyword>
<evidence type="ECO:0000256" key="3">
    <source>
        <dbReference type="ARBA" id="ARBA00022692"/>
    </source>
</evidence>
<gene>
    <name evidence="7" type="ORF">A2898_00055</name>
</gene>